<name>A0AAE1W322_9LAMI</name>
<evidence type="ECO:0000313" key="5">
    <source>
        <dbReference type="Proteomes" id="UP001289374"/>
    </source>
</evidence>
<dbReference type="PANTHER" id="PTHR32295">
    <property type="entry name" value="IQ-DOMAIN 5-RELATED"/>
    <property type="match status" value="1"/>
</dbReference>
<dbReference type="Gene3D" id="1.20.5.1190">
    <property type="entry name" value="iswi atpase"/>
    <property type="match status" value="1"/>
</dbReference>
<proteinExistence type="inferred from homology"/>
<dbReference type="PANTHER" id="PTHR32295:SF216">
    <property type="entry name" value="PROTEIN IQ-DOMAIN 3"/>
    <property type="match status" value="1"/>
</dbReference>
<comment type="caution">
    <text evidence="4">The sequence shown here is derived from an EMBL/GenBank/DDBJ whole genome shotgun (WGS) entry which is preliminary data.</text>
</comment>
<reference evidence="4" key="2">
    <citation type="journal article" date="2024" name="Plant">
        <title>Genomic evolution and insights into agronomic trait innovations of Sesamum species.</title>
        <authorList>
            <person name="Miao H."/>
            <person name="Wang L."/>
            <person name="Qu L."/>
            <person name="Liu H."/>
            <person name="Sun Y."/>
            <person name="Le M."/>
            <person name="Wang Q."/>
            <person name="Wei S."/>
            <person name="Zheng Y."/>
            <person name="Lin W."/>
            <person name="Duan Y."/>
            <person name="Cao H."/>
            <person name="Xiong S."/>
            <person name="Wang X."/>
            <person name="Wei L."/>
            <person name="Li C."/>
            <person name="Ma Q."/>
            <person name="Ju M."/>
            <person name="Zhao R."/>
            <person name="Li G."/>
            <person name="Mu C."/>
            <person name="Tian Q."/>
            <person name="Mei H."/>
            <person name="Zhang T."/>
            <person name="Gao T."/>
            <person name="Zhang H."/>
        </authorList>
    </citation>
    <scope>NUCLEOTIDE SEQUENCE</scope>
    <source>
        <strain evidence="4">K16</strain>
    </source>
</reference>
<dbReference type="Pfam" id="PF00612">
    <property type="entry name" value="IQ"/>
    <property type="match status" value="1"/>
</dbReference>
<protein>
    <submittedName>
        <fullName evidence="4">Protein IQ-DOMAIN 1</fullName>
    </submittedName>
</protein>
<dbReference type="GO" id="GO:0005516">
    <property type="term" value="F:calmodulin binding"/>
    <property type="evidence" value="ECO:0007669"/>
    <property type="project" value="UniProtKB-KW"/>
</dbReference>
<evidence type="ECO:0000313" key="4">
    <source>
        <dbReference type="EMBL" id="KAK4385823.1"/>
    </source>
</evidence>
<keyword evidence="5" id="KW-1185">Reference proteome</keyword>
<evidence type="ECO:0000256" key="2">
    <source>
        <dbReference type="ARBA" id="ARBA00024341"/>
    </source>
</evidence>
<feature type="region of interest" description="Disordered" evidence="3">
    <location>
        <begin position="26"/>
        <end position="49"/>
    </location>
</feature>
<evidence type="ECO:0000256" key="1">
    <source>
        <dbReference type="ARBA" id="ARBA00022860"/>
    </source>
</evidence>
<sequence>MGKRGGWTTAVKKVFGCQTGGIRGKKISKEEKQLGRRSSIDSDTSSTEDAVVVRAAHSPARDVKSEVNNQQNQHAYNVALATAAAAEAAAAAAARAAAEVARLAVAARSLGKTKEELAAIKIQTAYRGYLARRALRALRGLVRLKSLVGGHSVKRQSATTLKCMQTLARVQSEVRSRRIRMSEENSALQRQIQQKREKELQKPSVSVGDNWNDSTQSKEKIEANIHHRQEAASRRERALAYAYSHQQTWRGSSNSATQTFMDPRNPRWGWSWLERWMASRPWKTVNATDKELNSDHISVKSATSRSISSRRDTKLQSPTARKLSQPSTRQSPSTPDSKAARRVRPTSLGNGIDDESKSVKSAQSDRCRRHSTAGSSVRDDESLASSPAGVPSYMASTESTRARSRPSPLGSAERVRTPEKQHQVVLQRNVCLSPILLQAPGGIPVQLKLLLVLLRMLPKTTIELTVTMLLILVKQIEKVNWLKFIHFSDTGFTSSSDKLQLFVHSLKGCSYSYLL</sequence>
<organism evidence="4 5">
    <name type="scientific">Sesamum angolense</name>
    <dbReference type="NCBI Taxonomy" id="2727404"/>
    <lineage>
        <taxon>Eukaryota</taxon>
        <taxon>Viridiplantae</taxon>
        <taxon>Streptophyta</taxon>
        <taxon>Embryophyta</taxon>
        <taxon>Tracheophyta</taxon>
        <taxon>Spermatophyta</taxon>
        <taxon>Magnoliopsida</taxon>
        <taxon>eudicotyledons</taxon>
        <taxon>Gunneridae</taxon>
        <taxon>Pentapetalae</taxon>
        <taxon>asterids</taxon>
        <taxon>lamiids</taxon>
        <taxon>Lamiales</taxon>
        <taxon>Pedaliaceae</taxon>
        <taxon>Sesamum</taxon>
    </lineage>
</organism>
<accession>A0AAE1W322</accession>
<feature type="compositionally biased region" description="Polar residues" evidence="3">
    <location>
        <begin position="203"/>
        <end position="215"/>
    </location>
</feature>
<dbReference type="InterPro" id="IPR000048">
    <property type="entry name" value="IQ_motif_EF-hand-BS"/>
</dbReference>
<dbReference type="PROSITE" id="PS50096">
    <property type="entry name" value="IQ"/>
    <property type="match status" value="1"/>
</dbReference>
<dbReference type="EMBL" id="JACGWL010000016">
    <property type="protein sequence ID" value="KAK4385823.1"/>
    <property type="molecule type" value="Genomic_DNA"/>
</dbReference>
<feature type="region of interest" description="Disordered" evidence="3">
    <location>
        <begin position="296"/>
        <end position="420"/>
    </location>
</feature>
<reference evidence="4" key="1">
    <citation type="submission" date="2020-06" db="EMBL/GenBank/DDBJ databases">
        <authorList>
            <person name="Li T."/>
            <person name="Hu X."/>
            <person name="Zhang T."/>
            <person name="Song X."/>
            <person name="Zhang H."/>
            <person name="Dai N."/>
            <person name="Sheng W."/>
            <person name="Hou X."/>
            <person name="Wei L."/>
        </authorList>
    </citation>
    <scope>NUCLEOTIDE SEQUENCE</scope>
    <source>
        <strain evidence="4">K16</strain>
        <tissue evidence="4">Leaf</tissue>
    </source>
</reference>
<feature type="compositionally biased region" description="Low complexity" evidence="3">
    <location>
        <begin position="324"/>
        <end position="337"/>
    </location>
</feature>
<dbReference type="AlphaFoldDB" id="A0AAE1W322"/>
<comment type="similarity">
    <text evidence="2">Belongs to the IQD family.</text>
</comment>
<feature type="compositionally biased region" description="Basic and acidic residues" evidence="3">
    <location>
        <begin position="27"/>
        <end position="40"/>
    </location>
</feature>
<feature type="region of interest" description="Disordered" evidence="3">
    <location>
        <begin position="180"/>
        <end position="216"/>
    </location>
</feature>
<keyword evidence="1" id="KW-0112">Calmodulin-binding</keyword>
<dbReference type="Proteomes" id="UP001289374">
    <property type="component" value="Unassembled WGS sequence"/>
</dbReference>
<evidence type="ECO:0000256" key="3">
    <source>
        <dbReference type="SAM" id="MobiDB-lite"/>
    </source>
</evidence>
<feature type="compositionally biased region" description="Basic and acidic residues" evidence="3">
    <location>
        <begin position="354"/>
        <end position="366"/>
    </location>
</feature>
<gene>
    <name evidence="4" type="ORF">Sango_2706300</name>
</gene>
<dbReference type="SMART" id="SM00015">
    <property type="entry name" value="IQ"/>
    <property type="match status" value="1"/>
</dbReference>